<dbReference type="GO" id="GO:0005768">
    <property type="term" value="C:endosome"/>
    <property type="evidence" value="ECO:0007669"/>
    <property type="project" value="TreeGrafter"/>
</dbReference>
<evidence type="ECO:0000256" key="4">
    <source>
        <dbReference type="SAM" id="Coils"/>
    </source>
</evidence>
<feature type="compositionally biased region" description="Low complexity" evidence="5">
    <location>
        <begin position="210"/>
        <end position="224"/>
    </location>
</feature>
<feature type="region of interest" description="Disordered" evidence="5">
    <location>
        <begin position="821"/>
        <end position="848"/>
    </location>
</feature>
<dbReference type="PANTHER" id="PTHR15157">
    <property type="entry name" value="UV RADIATION RESISTANCE-ASSOCIATED GENE PROTEIN"/>
    <property type="match status" value="1"/>
</dbReference>
<evidence type="ECO:0000256" key="5">
    <source>
        <dbReference type="SAM" id="MobiDB-lite"/>
    </source>
</evidence>
<comment type="similarity">
    <text evidence="1">Belongs to the ATG14 family.</text>
</comment>
<name>A0A8H7FB03_AGABI</name>
<proteinExistence type="inferred from homology"/>
<feature type="coiled-coil region" evidence="4">
    <location>
        <begin position="557"/>
        <end position="615"/>
    </location>
</feature>
<feature type="region of interest" description="Disordered" evidence="5">
    <location>
        <begin position="256"/>
        <end position="303"/>
    </location>
</feature>
<comment type="caution">
    <text evidence="6">The sequence shown here is derived from an EMBL/GenBank/DDBJ whole genome shotgun (WGS) entry which is preliminary data.</text>
</comment>
<dbReference type="GO" id="GO:0000323">
    <property type="term" value="C:lytic vacuole"/>
    <property type="evidence" value="ECO:0007669"/>
    <property type="project" value="TreeGrafter"/>
</dbReference>
<dbReference type="GO" id="GO:0032991">
    <property type="term" value="C:protein-containing complex"/>
    <property type="evidence" value="ECO:0007669"/>
    <property type="project" value="UniProtKB-ARBA"/>
</dbReference>
<feature type="region of interest" description="Disordered" evidence="5">
    <location>
        <begin position="210"/>
        <end position="235"/>
    </location>
</feature>
<organism evidence="6 7">
    <name type="scientific">Agaricus bisporus var. burnettii</name>
    <dbReference type="NCBI Taxonomy" id="192524"/>
    <lineage>
        <taxon>Eukaryota</taxon>
        <taxon>Fungi</taxon>
        <taxon>Dikarya</taxon>
        <taxon>Basidiomycota</taxon>
        <taxon>Agaricomycotina</taxon>
        <taxon>Agaricomycetes</taxon>
        <taxon>Agaricomycetidae</taxon>
        <taxon>Agaricales</taxon>
        <taxon>Agaricineae</taxon>
        <taxon>Agaricaceae</taxon>
        <taxon>Agaricus</taxon>
    </lineage>
</organism>
<evidence type="ECO:0000256" key="2">
    <source>
        <dbReference type="ARBA" id="ARBA00013807"/>
    </source>
</evidence>
<feature type="region of interest" description="Disordered" evidence="5">
    <location>
        <begin position="121"/>
        <end position="150"/>
    </location>
</feature>
<dbReference type="AlphaFoldDB" id="A0A8H7FB03"/>
<feature type="compositionally biased region" description="Polar residues" evidence="5">
    <location>
        <begin position="76"/>
        <end position="86"/>
    </location>
</feature>
<feature type="compositionally biased region" description="Basic and acidic residues" evidence="5">
    <location>
        <begin position="904"/>
        <end position="913"/>
    </location>
</feature>
<feature type="compositionally biased region" description="Low complexity" evidence="5">
    <location>
        <begin position="257"/>
        <end position="274"/>
    </location>
</feature>
<keyword evidence="3 4" id="KW-0175">Coiled coil</keyword>
<evidence type="ECO:0000256" key="3">
    <source>
        <dbReference type="ARBA" id="ARBA00023054"/>
    </source>
</evidence>
<feature type="region of interest" description="Disordered" evidence="5">
    <location>
        <begin position="69"/>
        <end position="97"/>
    </location>
</feature>
<protein>
    <recommendedName>
        <fullName evidence="2">Autophagy-related protein 14</fullName>
    </recommendedName>
</protein>
<evidence type="ECO:0000313" key="6">
    <source>
        <dbReference type="EMBL" id="KAF7784530.1"/>
    </source>
</evidence>
<feature type="region of interest" description="Disordered" evidence="5">
    <location>
        <begin position="869"/>
        <end position="930"/>
    </location>
</feature>
<reference evidence="6 7" key="1">
    <citation type="journal article" name="Sci. Rep.">
        <title>Telomere-to-telomere assembled and centromere annotated genomes of the two main subspecies of the button mushroom Agaricus bisporus reveal especially polymorphic chromosome ends.</title>
        <authorList>
            <person name="Sonnenberg A.S.M."/>
            <person name="Sedaghat-Telgerd N."/>
            <person name="Lavrijssen B."/>
            <person name="Ohm R.A."/>
            <person name="Hendrickx P.M."/>
            <person name="Scholtmeijer K."/>
            <person name="Baars J.J.P."/>
            <person name="van Peer A."/>
        </authorList>
    </citation>
    <scope>NUCLEOTIDE SEQUENCE [LARGE SCALE GENOMIC DNA]</scope>
    <source>
        <strain evidence="6 7">H119_p4</strain>
    </source>
</reference>
<dbReference type="EMBL" id="JABXXO010000001">
    <property type="protein sequence ID" value="KAF7784530.1"/>
    <property type="molecule type" value="Genomic_DNA"/>
</dbReference>
<evidence type="ECO:0000256" key="1">
    <source>
        <dbReference type="ARBA" id="ARBA00009574"/>
    </source>
</evidence>
<gene>
    <name evidence="6" type="ORF">Agabi119p4_695</name>
</gene>
<dbReference type="InterPro" id="IPR018791">
    <property type="entry name" value="UV_resistance/autophagy_Atg14"/>
</dbReference>
<dbReference type="GO" id="GO:0000149">
    <property type="term" value="F:SNARE binding"/>
    <property type="evidence" value="ECO:0007669"/>
    <property type="project" value="TreeGrafter"/>
</dbReference>
<dbReference type="Proteomes" id="UP000629468">
    <property type="component" value="Unassembled WGS sequence"/>
</dbReference>
<feature type="compositionally biased region" description="Polar residues" evidence="5">
    <location>
        <begin position="225"/>
        <end position="235"/>
    </location>
</feature>
<dbReference type="PANTHER" id="PTHR15157:SF5">
    <property type="entry name" value="UV RADIATION RESISTANCE-ASSOCIATED GENE PROTEIN"/>
    <property type="match status" value="1"/>
</dbReference>
<dbReference type="GO" id="GO:0035493">
    <property type="term" value="P:SNARE complex assembly"/>
    <property type="evidence" value="ECO:0007669"/>
    <property type="project" value="TreeGrafter"/>
</dbReference>
<dbReference type="Pfam" id="PF10186">
    <property type="entry name" value="ATG14"/>
    <property type="match status" value="1"/>
</dbReference>
<accession>A0A8H7FB03</accession>
<sequence>MEASKRRMPGITADGIFLPRRIRHVSCVRVCNFTPFPMRDAVTSALAQPVEPSQLNTLGHLADDTNILSRRRSRKLSATSTNTKASSRQEDDDNNYSLIESLEPRSRRILAAGVSEPNANVSDVSRAQYGSPHNPRRRRRTSSVASSMSGQAKTSILFNPGVSVPVPSSFSVLIPDISQQGLETAIASRLIETFLTITILPVENETSAGTSSVRVSSSFRGTVSQKSTLSRRTQATSISSLPAAVALKDKTVNGVTKSLSSRLKPSHSRSSSSPVYQPHKSGTQPSITNSVAQSSSSSTSSTVVPDYFSQIHTPSVNPTFSIDARPGHDFSPDSNANCSKMKVQLWGRARDASTKVAGKQKQKNAQESSAGENCDWNITQEWVFSLDQLCPLPSNASSDMTGFPPNTLLVTLSPPGNTYYLSSTHIPAPPPSPTCGYSSDSEFVSKRAERDGYAPGRLSAALSSEVPAKEQSLQPGRYLINDGASTPKHTADTATYQQLFELVNLHSLIQDHERTLSGLVQKTDKHFEDDIIFPLQREIYECQHRIDLLNVDSRALVEGTAARKKELELRRDRLKERRQSLVSARILEETNISDIADLSLEAEGARERLVQLHAKIGPIRVGLLSNLASIYPIELYSPPDLLYTILGVPLPIPLMATEPAPPLSLPNHSNVNEDGIATALGYVAQLLHFLAAFLGKALIYPVTCVGSRSFIKDGISAMVGPRMFPLFSKGVDTYRFEYGVFLLNKNIEMLMVDRDLQALDMRHTLPNLKNLVLTVTHGEIAPVKAPPPDSPALSMLGLDSLLTETSTTDVESMTPKARALELDAPDDTSTPPASGSTTPIVTTSDERKPRPFLGLSFSELLRGRYASTGWSSSKAVPDGPDTGSTQASSLGSMDAGGSGGSSVHVDEAEDGIKKCKTPNGEAGEIQTRGRHHEEVGAVANKLEAVTEPGAVPVHVH</sequence>
<feature type="compositionally biased region" description="Low complexity" evidence="5">
    <location>
        <begin position="827"/>
        <end position="839"/>
    </location>
</feature>
<feature type="compositionally biased region" description="Low complexity" evidence="5">
    <location>
        <begin position="286"/>
        <end position="303"/>
    </location>
</feature>
<evidence type="ECO:0000313" key="7">
    <source>
        <dbReference type="Proteomes" id="UP000629468"/>
    </source>
</evidence>